<evidence type="ECO:0000313" key="4">
    <source>
        <dbReference type="Proteomes" id="UP000584405"/>
    </source>
</evidence>
<evidence type="ECO:0000313" key="2">
    <source>
        <dbReference type="EMBL" id="QPK17301.1"/>
    </source>
</evidence>
<evidence type="ECO:0000313" key="3">
    <source>
        <dbReference type="Proteomes" id="UP000237284"/>
    </source>
</evidence>
<dbReference type="AlphaFoldDB" id="A0A7V8PEP0"/>
<protein>
    <submittedName>
        <fullName evidence="2">GpE family phage tail protein</fullName>
    </submittedName>
</protein>
<reference evidence="2 3" key="2">
    <citation type="submission" date="2020-11" db="EMBL/GenBank/DDBJ databases">
        <title>Complete genome sequence of Pectobacterium versatile F131.</title>
        <authorList>
            <person name="Shirshikov F.V."/>
            <person name="Miroshnikov K."/>
            <person name="Toshakov S.V."/>
            <person name="Kabanova A.P."/>
            <person name="Barannik A.P."/>
            <person name="Shneider M."/>
            <person name="Ignatov A.N."/>
            <person name="Miroshnikov K.A."/>
            <person name="Mikhailova Y.V."/>
            <person name="Shelenkov A."/>
            <person name="Yanushevich Y.G."/>
            <person name="Evseev P.V."/>
        </authorList>
    </citation>
    <scope>NUCLEOTIDE SEQUENCE [LARGE SCALE GENOMIC DNA]</scope>
    <source>
        <strain evidence="2 3">F131</strain>
    </source>
</reference>
<gene>
    <name evidence="2" type="ORF">F131LOC_008245</name>
    <name evidence="1" type="ORF">H0253_11875</name>
</gene>
<evidence type="ECO:0000313" key="1">
    <source>
        <dbReference type="EMBL" id="MBA0159537.1"/>
    </source>
</evidence>
<accession>A0A7V8PEP0</accession>
<sequence>MRWTRRTTWRCKNDFSSYLGWITQPALLWKAQALLARWFRFQPSEIDALELDDFERWLDEASEQIKRENGEED</sequence>
<reference evidence="1 4" key="1">
    <citation type="submission" date="2020-07" db="EMBL/GenBank/DDBJ databases">
        <title>Updated taxonomy of Pectobacterium genus in the CIRM-CFBP bacterial collection: when new species reveal old endemic population.</title>
        <authorList>
            <person name="Pedron J."/>
            <person name="Barny M.A."/>
            <person name="Portier P."/>
        </authorList>
    </citation>
    <scope>NUCLEOTIDE SEQUENCE [LARGE SCALE GENOMIC DNA]</scope>
    <source>
        <strain evidence="1 4">CFBP5669</strain>
    </source>
</reference>
<proteinExistence type="predicted"/>
<organism evidence="2 3">
    <name type="scientific">Pectobacterium versatile</name>
    <dbReference type="NCBI Taxonomy" id="2488639"/>
    <lineage>
        <taxon>Bacteria</taxon>
        <taxon>Pseudomonadati</taxon>
        <taxon>Pseudomonadota</taxon>
        <taxon>Gammaproteobacteria</taxon>
        <taxon>Enterobacterales</taxon>
        <taxon>Pectobacteriaceae</taxon>
        <taxon>Pectobacterium</taxon>
    </lineage>
</organism>
<dbReference type="Proteomes" id="UP000237284">
    <property type="component" value="Chromosome"/>
</dbReference>
<dbReference type="Proteomes" id="UP000584405">
    <property type="component" value="Unassembled WGS sequence"/>
</dbReference>
<dbReference type="EMBL" id="CP065030">
    <property type="protein sequence ID" value="QPK17301.1"/>
    <property type="molecule type" value="Genomic_DNA"/>
</dbReference>
<dbReference type="EMBL" id="JACDRT010000007">
    <property type="protein sequence ID" value="MBA0159537.1"/>
    <property type="molecule type" value="Genomic_DNA"/>
</dbReference>
<name>A0A7V8PEP0_9GAMM</name>